<organism evidence="1">
    <name type="scientific">Schistocephalus solidus</name>
    <name type="common">Tapeworm</name>
    <dbReference type="NCBI Taxonomy" id="70667"/>
    <lineage>
        <taxon>Eukaryota</taxon>
        <taxon>Metazoa</taxon>
        <taxon>Spiralia</taxon>
        <taxon>Lophotrochozoa</taxon>
        <taxon>Platyhelminthes</taxon>
        <taxon>Cestoda</taxon>
        <taxon>Eucestoda</taxon>
        <taxon>Diphyllobothriidea</taxon>
        <taxon>Diphyllobothriidae</taxon>
        <taxon>Schistocephalus</taxon>
    </lineage>
</organism>
<sequence length="127" mass="13770">MVVAVEKMPMVSAIATGPRILTTNKSLSIRMTPMNENSAPYSYLISLPGFPLTLIHLGHNFSFPHFACSRGSSPIGVPSSLSLCPSIIPLIPIPSVNICISAPPPPPHPSTLRPIQKTQNIIFFFFF</sequence>
<accession>A0A0V0J4Y9</accession>
<dbReference type="EMBL" id="GEEE01002595">
    <property type="protein sequence ID" value="JAP60630.1"/>
    <property type="molecule type" value="Transcribed_RNA"/>
</dbReference>
<gene>
    <name evidence="1" type="ORF">TR155808</name>
</gene>
<protein>
    <submittedName>
        <fullName evidence="1">Uncharacterized protein</fullName>
    </submittedName>
</protein>
<name>A0A0V0J4Y9_SCHSO</name>
<feature type="non-terminal residue" evidence="1">
    <location>
        <position position="127"/>
    </location>
</feature>
<evidence type="ECO:0000313" key="1">
    <source>
        <dbReference type="EMBL" id="JAP60630.1"/>
    </source>
</evidence>
<proteinExistence type="predicted"/>
<reference evidence="1" key="1">
    <citation type="submission" date="2016-01" db="EMBL/GenBank/DDBJ databases">
        <title>Reference transcriptome for the parasite Schistocephalus solidus: insights into the molecular evolution of parasitism.</title>
        <authorList>
            <person name="Hebert F.O."/>
            <person name="Grambauer S."/>
            <person name="Barber I."/>
            <person name="Landry C.R."/>
            <person name="Aubin-Horth N."/>
        </authorList>
    </citation>
    <scope>NUCLEOTIDE SEQUENCE</scope>
</reference>
<dbReference type="AlphaFoldDB" id="A0A0V0J4Y9"/>